<comment type="pathway">
    <text evidence="1">Purine metabolism.</text>
</comment>
<keyword evidence="7" id="KW-1185">Reference proteome</keyword>
<dbReference type="SUPFAM" id="SSF109604">
    <property type="entry name" value="HD-domain/PDEase-like"/>
    <property type="match status" value="1"/>
</dbReference>
<dbReference type="Gene3D" id="3.30.460.10">
    <property type="entry name" value="Beta Polymerase, domain 2"/>
    <property type="match status" value="1"/>
</dbReference>
<dbReference type="PROSITE" id="PS51831">
    <property type="entry name" value="HD"/>
    <property type="match status" value="1"/>
</dbReference>
<dbReference type="InterPro" id="IPR004811">
    <property type="entry name" value="RelA/Spo_fam"/>
</dbReference>
<dbReference type="GO" id="GO:0008728">
    <property type="term" value="F:GTP diphosphokinase activity"/>
    <property type="evidence" value="ECO:0007669"/>
    <property type="project" value="UniProtKB-EC"/>
</dbReference>
<dbReference type="PROSITE" id="PS51880">
    <property type="entry name" value="TGS"/>
    <property type="match status" value="1"/>
</dbReference>
<dbReference type="CDD" id="cd00077">
    <property type="entry name" value="HDc"/>
    <property type="match status" value="1"/>
</dbReference>
<dbReference type="InterPro" id="IPR012676">
    <property type="entry name" value="TGS-like"/>
</dbReference>
<dbReference type="InterPro" id="IPR004095">
    <property type="entry name" value="TGS"/>
</dbReference>
<dbReference type="InterPro" id="IPR045865">
    <property type="entry name" value="ACT-like_dom_sf"/>
</dbReference>
<comment type="caution">
    <text evidence="6">The sequence shown here is derived from an EMBL/GenBank/DDBJ whole genome shotgun (WGS) entry which is preliminary data.</text>
</comment>
<dbReference type="PANTHER" id="PTHR21262:SF31">
    <property type="entry name" value="GTP PYROPHOSPHOKINASE"/>
    <property type="match status" value="1"/>
</dbReference>
<feature type="domain" description="ACT" evidence="3">
    <location>
        <begin position="654"/>
        <end position="727"/>
    </location>
</feature>
<dbReference type="CDD" id="cd01668">
    <property type="entry name" value="TGS_RSH"/>
    <property type="match status" value="1"/>
</dbReference>
<protein>
    <submittedName>
        <fullName evidence="6">Bifunctional (P)ppGpp synthetase/guanosine-3',5'-bis(Diphosphate) 3'-pyrophosphohydrolase</fullName>
        <ecNumber evidence="6">2.7.6.5</ecNumber>
    </submittedName>
</protein>
<gene>
    <name evidence="6" type="ORF">WI372_06695</name>
</gene>
<evidence type="ECO:0000256" key="2">
    <source>
        <dbReference type="RuleBase" id="RU003847"/>
    </source>
</evidence>
<dbReference type="Pfam" id="PF13291">
    <property type="entry name" value="ACT_4"/>
    <property type="match status" value="1"/>
</dbReference>
<dbReference type="RefSeq" id="WP_405279983.1">
    <property type="nucleotide sequence ID" value="NZ_CP144380.1"/>
</dbReference>
<organism evidence="6 7">
    <name type="scientific">Gaopeijia maritima</name>
    <dbReference type="NCBI Taxonomy" id="3119007"/>
    <lineage>
        <taxon>Bacteria</taxon>
        <taxon>Pseudomonadati</taxon>
        <taxon>Gemmatimonadota</taxon>
        <taxon>Longimicrobiia</taxon>
        <taxon>Gaopeijiales</taxon>
        <taxon>Gaopeijiaceae</taxon>
        <taxon>Gaopeijia</taxon>
    </lineage>
</organism>
<dbReference type="Pfam" id="PF02824">
    <property type="entry name" value="TGS"/>
    <property type="match status" value="1"/>
</dbReference>
<feature type="domain" description="HD" evidence="4">
    <location>
        <begin position="59"/>
        <end position="158"/>
    </location>
</feature>
<dbReference type="InterPro" id="IPR033655">
    <property type="entry name" value="TGS_RelA/SpoT"/>
</dbReference>
<dbReference type="SMART" id="SM00471">
    <property type="entry name" value="HDc"/>
    <property type="match status" value="1"/>
</dbReference>
<keyword evidence="6" id="KW-0808">Transferase</keyword>
<dbReference type="Gene3D" id="3.10.20.30">
    <property type="match status" value="1"/>
</dbReference>
<evidence type="ECO:0000259" key="3">
    <source>
        <dbReference type="PROSITE" id="PS51671"/>
    </source>
</evidence>
<dbReference type="InterPro" id="IPR002912">
    <property type="entry name" value="ACT_dom"/>
</dbReference>
<dbReference type="Pfam" id="PF13328">
    <property type="entry name" value="HD_4"/>
    <property type="match status" value="1"/>
</dbReference>
<dbReference type="InterPro" id="IPR045600">
    <property type="entry name" value="RelA/SpoT_AH_RIS"/>
</dbReference>
<dbReference type="CDD" id="cd04876">
    <property type="entry name" value="ACT_RelA-SpoT"/>
    <property type="match status" value="1"/>
</dbReference>
<proteinExistence type="inferred from homology"/>
<name>A0ABU9EAS6_9BACT</name>
<dbReference type="InterPro" id="IPR006674">
    <property type="entry name" value="HD_domain"/>
</dbReference>
<dbReference type="Gene3D" id="3.30.70.260">
    <property type="match status" value="1"/>
</dbReference>
<dbReference type="SUPFAM" id="SSF81271">
    <property type="entry name" value="TGS-like"/>
    <property type="match status" value="1"/>
</dbReference>
<dbReference type="PANTHER" id="PTHR21262">
    <property type="entry name" value="GUANOSINE-3',5'-BIS DIPHOSPHATE 3'-PYROPHOSPHOHYDROLASE"/>
    <property type="match status" value="1"/>
</dbReference>
<dbReference type="PROSITE" id="PS51671">
    <property type="entry name" value="ACT"/>
    <property type="match status" value="1"/>
</dbReference>
<dbReference type="EMBL" id="JBBHLI010000003">
    <property type="protein sequence ID" value="MEK9500660.1"/>
    <property type="molecule type" value="Genomic_DNA"/>
</dbReference>
<dbReference type="Pfam" id="PF04607">
    <property type="entry name" value="RelA_SpoT"/>
    <property type="match status" value="1"/>
</dbReference>
<evidence type="ECO:0000259" key="4">
    <source>
        <dbReference type="PROSITE" id="PS51831"/>
    </source>
</evidence>
<comment type="similarity">
    <text evidence="2">Belongs to the relA/spoT family.</text>
</comment>
<dbReference type="EC" id="2.7.6.5" evidence="6"/>
<dbReference type="SUPFAM" id="SSF55021">
    <property type="entry name" value="ACT-like"/>
    <property type="match status" value="1"/>
</dbReference>
<dbReference type="Gene3D" id="1.10.3210.10">
    <property type="entry name" value="Hypothetical protein af1432"/>
    <property type="match status" value="1"/>
</dbReference>
<evidence type="ECO:0000259" key="5">
    <source>
        <dbReference type="PROSITE" id="PS51880"/>
    </source>
</evidence>
<dbReference type="InterPro" id="IPR043519">
    <property type="entry name" value="NT_sf"/>
</dbReference>
<evidence type="ECO:0000256" key="1">
    <source>
        <dbReference type="ARBA" id="ARBA00025704"/>
    </source>
</evidence>
<dbReference type="NCBIfam" id="TIGR00691">
    <property type="entry name" value="spoT_relA"/>
    <property type="match status" value="1"/>
</dbReference>
<comment type="function">
    <text evidence="2">In eubacteria ppGpp (guanosine 3'-diphosphate 5'-diphosphate) is a mediator of the stringent response that coordinates a variety of cellular activities in response to changes in nutritional abundance.</text>
</comment>
<sequence>MALTSTGTTTTPTIRGLPRPLARTLEAYADRLDVDMIRTAYDLAVECHAGQVRASGEDFVTHTVEVATILGGLRLDTATIVAGLVHDIVEDTAFTLAELSERFGPEVAALVDGVTKIGKVQFRSHTEQQVENYRKLLLSMAEDARVILVKLADRLHNMRTLQHLPDNKRRRIALETREIYGPLAHRLGIFSIKWELEDLAFKFLEPDAYEDLTHKIQQRRKERERQILELKMPLEEELRRHDIPAEVTGRPKHLWSIYNKMRKRGLPYEEIYDLMAMRIITDSIQNCYGALGVIHSRWAPVQERFHDYIATPKSNMYRSLHTTVVGPQGRRYEIQIRTEEMHRTAEYGIAAHWKYKEGGPGARDEVDEALTWFRQVLEWQQDTNEPEEFMEFLRMDLFQGEIFVFTPKGEVKQLPTKATPIDFAFAVHTEVGLHCAGAKVNGRIAPLSRELRNGDTVEIITNPRQWPNRDWLAFVKTSRARGRVRQWIRKQEFDSANDLGKEFLDRELKKARTDRPPEQELARAAEELGYPDFDHVHAALGRGDIGPTAVLRALFPGEDPVEMTKRQPSALQRLAEKLIRTNKGVRIQGMENLMVRYSQCCQPVPGDDVIGYVTRGRGVSIHRADCPNILNLPDPERRIDIEWAAEKGDRFMVRVYMRGTDRRGLLSDVAKAITDTGTDIQHADMNTVDGGMNGEFVIEVGDLTHLKKVLKSIGRVKGVLGVERRESFQGTDLAL</sequence>
<reference evidence="6 7" key="1">
    <citation type="submission" date="2024-02" db="EMBL/GenBank/DDBJ databases">
        <title>A novel Gemmatimonadota bacterium.</title>
        <authorList>
            <person name="Du Z.-J."/>
            <person name="Ye Y.-Q."/>
        </authorList>
    </citation>
    <scope>NUCLEOTIDE SEQUENCE [LARGE SCALE GENOMIC DNA]</scope>
    <source>
        <strain evidence="6 7">DH-20</strain>
    </source>
</reference>
<evidence type="ECO:0000313" key="6">
    <source>
        <dbReference type="EMBL" id="MEK9500660.1"/>
    </source>
</evidence>
<dbReference type="InterPro" id="IPR012675">
    <property type="entry name" value="Beta-grasp_dom_sf"/>
</dbReference>
<dbReference type="InterPro" id="IPR003607">
    <property type="entry name" value="HD/PDEase_dom"/>
</dbReference>
<dbReference type="InterPro" id="IPR007685">
    <property type="entry name" value="RelA_SpoT"/>
</dbReference>
<dbReference type="Pfam" id="PF19296">
    <property type="entry name" value="RelA_AH_RIS"/>
    <property type="match status" value="1"/>
</dbReference>
<dbReference type="Proteomes" id="UP001484239">
    <property type="component" value="Unassembled WGS sequence"/>
</dbReference>
<accession>A0ABU9EAS6</accession>
<evidence type="ECO:0000313" key="7">
    <source>
        <dbReference type="Proteomes" id="UP001484239"/>
    </source>
</evidence>
<feature type="domain" description="TGS" evidence="5">
    <location>
        <begin position="400"/>
        <end position="461"/>
    </location>
</feature>
<dbReference type="CDD" id="cd05399">
    <property type="entry name" value="NT_Rel-Spo_like"/>
    <property type="match status" value="1"/>
</dbReference>
<dbReference type="SUPFAM" id="SSF81301">
    <property type="entry name" value="Nucleotidyltransferase"/>
    <property type="match status" value="1"/>
</dbReference>
<dbReference type="SMART" id="SM00954">
    <property type="entry name" value="RelA_SpoT"/>
    <property type="match status" value="1"/>
</dbReference>